<evidence type="ECO:0000256" key="3">
    <source>
        <dbReference type="ARBA" id="ARBA00011073"/>
    </source>
</evidence>
<evidence type="ECO:0000256" key="2">
    <source>
        <dbReference type="ARBA" id="ARBA00004613"/>
    </source>
</evidence>
<evidence type="ECO:0000256" key="9">
    <source>
        <dbReference type="ARBA" id="ARBA00022825"/>
    </source>
</evidence>
<dbReference type="Pfam" id="PF00082">
    <property type="entry name" value="Peptidase_S8"/>
    <property type="match status" value="1"/>
</dbReference>
<dbReference type="CDD" id="cd07477">
    <property type="entry name" value="Peptidases_S8_Subtilisin_subset"/>
    <property type="match status" value="1"/>
</dbReference>
<dbReference type="InterPro" id="IPR036852">
    <property type="entry name" value="Peptidase_S8/S53_dom_sf"/>
</dbReference>
<evidence type="ECO:0000259" key="13">
    <source>
        <dbReference type="PROSITE" id="PS51272"/>
    </source>
</evidence>
<dbReference type="InterPro" id="IPR034202">
    <property type="entry name" value="Subtilisin_Carlsberg-like"/>
</dbReference>
<gene>
    <name evidence="14" type="ORF">MJG50_20805</name>
</gene>
<evidence type="ECO:0000313" key="15">
    <source>
        <dbReference type="Proteomes" id="UP001431131"/>
    </source>
</evidence>
<evidence type="ECO:0000256" key="10">
    <source>
        <dbReference type="ARBA" id="ARBA00022837"/>
    </source>
</evidence>
<feature type="active site" description="Charge relay system" evidence="11">
    <location>
        <position position="328"/>
    </location>
</feature>
<evidence type="ECO:0000256" key="11">
    <source>
        <dbReference type="PROSITE-ProRule" id="PRU01240"/>
    </source>
</evidence>
<comment type="subcellular location">
    <subcellularLocation>
        <location evidence="2">Secreted</location>
    </subcellularLocation>
</comment>
<keyword evidence="8 11" id="KW-0378">Hydrolase</keyword>
<keyword evidence="4" id="KW-0964">Secreted</keyword>
<dbReference type="RefSeq" id="WP_240257698.1">
    <property type="nucleotide sequence ID" value="NZ_JAKTTI010000054.1"/>
</dbReference>
<evidence type="ECO:0000256" key="1">
    <source>
        <dbReference type="ARBA" id="ARBA00001913"/>
    </source>
</evidence>
<dbReference type="InterPro" id="IPR050131">
    <property type="entry name" value="Peptidase_S8_subtilisin-like"/>
</dbReference>
<dbReference type="PROSITE" id="PS00136">
    <property type="entry name" value="SUBTILASE_ASP"/>
    <property type="match status" value="1"/>
</dbReference>
<feature type="active site" description="Charge relay system" evidence="11">
    <location>
        <position position="162"/>
    </location>
</feature>
<dbReference type="GO" id="GO:0005576">
    <property type="term" value="C:extracellular region"/>
    <property type="evidence" value="ECO:0007669"/>
    <property type="project" value="UniProtKB-SubCell"/>
</dbReference>
<dbReference type="PRINTS" id="PR00723">
    <property type="entry name" value="SUBTILISIN"/>
</dbReference>
<dbReference type="PROSITE" id="PS00137">
    <property type="entry name" value="SUBTILASE_HIS"/>
    <property type="match status" value="1"/>
</dbReference>
<dbReference type="InterPro" id="IPR015500">
    <property type="entry name" value="Peptidase_S8_subtilisin-rel"/>
</dbReference>
<feature type="domain" description="SLH" evidence="13">
    <location>
        <begin position="593"/>
        <end position="646"/>
    </location>
</feature>
<comment type="similarity">
    <text evidence="3 11 12">Belongs to the peptidase S8 family.</text>
</comment>
<feature type="active site" description="Charge relay system" evidence="11">
    <location>
        <position position="125"/>
    </location>
</feature>
<dbReference type="AlphaFoldDB" id="A0AAW5E4B0"/>
<keyword evidence="9 11" id="KW-0720">Serine protease</keyword>
<dbReference type="GO" id="GO:0004252">
    <property type="term" value="F:serine-type endopeptidase activity"/>
    <property type="evidence" value="ECO:0007669"/>
    <property type="project" value="UniProtKB-UniRule"/>
</dbReference>
<sequence>MKKLLRIVVILSVILVALPNRPIVAEDLIQEKVNILFDQEIDYDLIKKVDGKVLSTFKAIHGVSVSLPKDQISMLKQNPAVKSVQLDHEVSIDRQITDWGFEKTKADAAQKSGLTGAGIKIAILDTGIDSSHPDLQITSGKCFISEDLHQNACSSYADNNGHGTHVAGIIAAQNNTIGTIGVAPSATIYAVKVLNSEGIGTTSSIVAGIEWAINNKVDIINLSLTTPTPDNAMKAMIDTAYKKGILVVAAAGNNGNSLGNTNTVEYPAKYSSVIGVGSINRNKLRVSSSATGAEVEIVAPGYQIYSTVPVSTDQDGNQDGYSWMTGTSMAAPFISGLLATYKENFPEKTNLELRQMLIQNALDLGNQGKDSWYGYGLAQAILASREANIEFNAKLVSSSNGVVSFELPPLNDNVVSYNVYRNGKIIQSNLTEISWLDYVLAGSYKYQFSQNLKDGQESGLSAPYNVQVKEPNFKDLPNENWHAPYIAYLTSESILSGFEDQTIHPNELVSRAQAISMIGRALGLDGTKRATVFSDVAPSSFASGYIESAYKGKIINGFSDGTIRPNQPVTRAEMAIMLANAYSLVDQGNLSFSDVTSNVTGHEAIRKIATAAITQGYADGTFKPYQYMTRADFSVFVARAENPYFR</sequence>
<dbReference type="GO" id="GO:0046872">
    <property type="term" value="F:metal ion binding"/>
    <property type="evidence" value="ECO:0007669"/>
    <property type="project" value="UniProtKB-KW"/>
</dbReference>
<dbReference type="InterPro" id="IPR022398">
    <property type="entry name" value="Peptidase_S8_His-AS"/>
</dbReference>
<evidence type="ECO:0000313" key="14">
    <source>
        <dbReference type="EMBL" id="MCH1627780.1"/>
    </source>
</evidence>
<keyword evidence="7" id="KW-0732">Signal</keyword>
<name>A0AAW5E4B0_9BACI</name>
<dbReference type="PROSITE" id="PS51272">
    <property type="entry name" value="SLH"/>
    <property type="match status" value="3"/>
</dbReference>
<dbReference type="Proteomes" id="UP001431131">
    <property type="component" value="Unassembled WGS sequence"/>
</dbReference>
<dbReference type="PANTHER" id="PTHR43806">
    <property type="entry name" value="PEPTIDASE S8"/>
    <property type="match status" value="1"/>
</dbReference>
<dbReference type="Gene3D" id="2.60.40.10">
    <property type="entry name" value="Immunoglobulins"/>
    <property type="match status" value="1"/>
</dbReference>
<dbReference type="InterPro" id="IPR010259">
    <property type="entry name" value="S8pro/Inhibitor_I9"/>
</dbReference>
<evidence type="ECO:0000256" key="12">
    <source>
        <dbReference type="RuleBase" id="RU003355"/>
    </source>
</evidence>
<dbReference type="PANTHER" id="PTHR43806:SF11">
    <property type="entry name" value="CEREVISIN-RELATED"/>
    <property type="match status" value="1"/>
</dbReference>
<reference evidence="14" key="1">
    <citation type="submission" date="2022-02" db="EMBL/GenBank/DDBJ databases">
        <title>Fredinandcohnia quinoae sp. nov. isolated from Chenopodium quinoa seeds.</title>
        <authorList>
            <person name="Saati-Santamaria Z."/>
            <person name="Flores-Felix J.D."/>
            <person name="Igual J.M."/>
            <person name="Velazquez E."/>
            <person name="Garcia-Fraile P."/>
            <person name="Martinez-Molina E."/>
        </authorList>
    </citation>
    <scope>NUCLEOTIDE SEQUENCE</scope>
    <source>
        <strain evidence="14">SECRCQ15</strain>
    </source>
</reference>
<dbReference type="EMBL" id="JAKTTI010000054">
    <property type="protein sequence ID" value="MCH1627780.1"/>
    <property type="molecule type" value="Genomic_DNA"/>
</dbReference>
<evidence type="ECO:0000256" key="6">
    <source>
        <dbReference type="ARBA" id="ARBA00022723"/>
    </source>
</evidence>
<dbReference type="Gene3D" id="3.30.70.80">
    <property type="entry name" value="Peptidase S8 propeptide/proteinase inhibitor I9"/>
    <property type="match status" value="1"/>
</dbReference>
<evidence type="ECO:0000256" key="7">
    <source>
        <dbReference type="ARBA" id="ARBA00022729"/>
    </source>
</evidence>
<organism evidence="14 15">
    <name type="scientific">Fredinandcohnia quinoae</name>
    <dbReference type="NCBI Taxonomy" id="2918902"/>
    <lineage>
        <taxon>Bacteria</taxon>
        <taxon>Bacillati</taxon>
        <taxon>Bacillota</taxon>
        <taxon>Bacilli</taxon>
        <taxon>Bacillales</taxon>
        <taxon>Bacillaceae</taxon>
        <taxon>Fredinandcohnia</taxon>
    </lineage>
</organism>
<evidence type="ECO:0000256" key="5">
    <source>
        <dbReference type="ARBA" id="ARBA00022670"/>
    </source>
</evidence>
<dbReference type="PROSITE" id="PS51892">
    <property type="entry name" value="SUBTILASE"/>
    <property type="match status" value="1"/>
</dbReference>
<dbReference type="InterPro" id="IPR037045">
    <property type="entry name" value="S8pro/Inhibitor_I9_sf"/>
</dbReference>
<evidence type="ECO:0000256" key="8">
    <source>
        <dbReference type="ARBA" id="ARBA00022801"/>
    </source>
</evidence>
<comment type="caution">
    <text evidence="14">The sequence shown here is derived from an EMBL/GenBank/DDBJ whole genome shotgun (WGS) entry which is preliminary data.</text>
</comment>
<dbReference type="GO" id="GO:0006508">
    <property type="term" value="P:proteolysis"/>
    <property type="evidence" value="ECO:0007669"/>
    <property type="project" value="UniProtKB-KW"/>
</dbReference>
<comment type="cofactor">
    <cofactor evidence="1">
        <name>Ca(2+)</name>
        <dbReference type="ChEBI" id="CHEBI:29108"/>
    </cofactor>
</comment>
<keyword evidence="15" id="KW-1185">Reference proteome</keyword>
<keyword evidence="10" id="KW-0106">Calcium</keyword>
<dbReference type="SUPFAM" id="SSF52743">
    <property type="entry name" value="Subtilisin-like"/>
    <property type="match status" value="1"/>
</dbReference>
<dbReference type="SUPFAM" id="SSF54897">
    <property type="entry name" value="Protease propeptides/inhibitors"/>
    <property type="match status" value="1"/>
</dbReference>
<dbReference type="InterPro" id="IPR013783">
    <property type="entry name" value="Ig-like_fold"/>
</dbReference>
<protein>
    <submittedName>
        <fullName evidence="14">S8 family serine peptidase</fullName>
    </submittedName>
</protein>
<dbReference type="InterPro" id="IPR023828">
    <property type="entry name" value="Peptidase_S8_Ser-AS"/>
</dbReference>
<proteinExistence type="inferred from homology"/>
<dbReference type="Gene3D" id="3.40.50.200">
    <property type="entry name" value="Peptidase S8/S53 domain"/>
    <property type="match status" value="1"/>
</dbReference>
<dbReference type="InterPro" id="IPR001119">
    <property type="entry name" value="SLH_dom"/>
</dbReference>
<accession>A0AAW5E4B0</accession>
<dbReference type="InterPro" id="IPR023827">
    <property type="entry name" value="Peptidase_S8_Asp-AS"/>
</dbReference>
<keyword evidence="6" id="KW-0479">Metal-binding</keyword>
<keyword evidence="5 11" id="KW-0645">Protease</keyword>
<dbReference type="Pfam" id="PF00395">
    <property type="entry name" value="SLH"/>
    <property type="match status" value="3"/>
</dbReference>
<dbReference type="PROSITE" id="PS00138">
    <property type="entry name" value="SUBTILASE_SER"/>
    <property type="match status" value="1"/>
</dbReference>
<evidence type="ECO:0000256" key="4">
    <source>
        <dbReference type="ARBA" id="ARBA00022525"/>
    </source>
</evidence>
<feature type="domain" description="SLH" evidence="13">
    <location>
        <begin position="529"/>
        <end position="592"/>
    </location>
</feature>
<feature type="domain" description="SLH" evidence="13">
    <location>
        <begin position="469"/>
        <end position="528"/>
    </location>
</feature>
<dbReference type="InterPro" id="IPR000209">
    <property type="entry name" value="Peptidase_S8/S53_dom"/>
</dbReference>
<dbReference type="Pfam" id="PF05922">
    <property type="entry name" value="Inhibitor_I9"/>
    <property type="match status" value="1"/>
</dbReference>